<sequence length="226" mass="24586">MEEQDRNSTYPRTEIDAGQEAMLTLSIYKGGIAVNRDAEWFADESISYKTLGEICLAQPGGVGFQICEQKIMAQSAPQPTSNNLEEAYRRGPVRKADELVSLGKSVGLDGERLQQIVQRYNSDVANGRDSVFGRSGLWRRWGKLIAIDTAPFYIYPCITAILATYCGLKVDADMRVIDIQGAQIPRLHAAGEVVGGFHGSGYMSGSSLSESVIFGRVAARTVLEGA</sequence>
<accession>A0AAF1D5F8</accession>
<dbReference type="EMBL" id="CP039289">
    <property type="protein sequence ID" value="QCC05453.1"/>
    <property type="molecule type" value="Genomic_DNA"/>
</dbReference>
<feature type="domain" description="FAD-dependent oxidoreductase 2 FAD-binding" evidence="5">
    <location>
        <begin position="29"/>
        <end position="208"/>
    </location>
</feature>
<evidence type="ECO:0000259" key="5">
    <source>
        <dbReference type="Pfam" id="PF00890"/>
    </source>
</evidence>
<evidence type="ECO:0000256" key="1">
    <source>
        <dbReference type="ARBA" id="ARBA00001974"/>
    </source>
</evidence>
<gene>
    <name evidence="6" type="ORF">E6A55_33270</name>
</gene>
<dbReference type="Proteomes" id="UP000296079">
    <property type="component" value="Plasmid pHG1"/>
</dbReference>
<reference evidence="6 7" key="1">
    <citation type="submission" date="2019-04" db="EMBL/GenBank/DDBJ databases">
        <title>Long-read de novo sequencing of Cupriavidus necator H16.</title>
        <authorList>
            <person name="Little G.T."/>
            <person name="Ehsaan M."/>
            <person name="Arenas-Lopez C."/>
            <person name="Jawed K."/>
            <person name="Winzer K."/>
            <person name="Kovacs K."/>
            <person name="Malys N."/>
            <person name="Minton N.P."/>
        </authorList>
    </citation>
    <scope>NUCLEOTIDE SEQUENCE [LARGE SCALE GENOMIC DNA]</scope>
    <source>
        <strain evidence="6 7">H16</strain>
        <plasmid evidence="7">phg1</plasmid>
    </source>
</reference>
<keyword evidence="2" id="KW-0285">Flavoprotein</keyword>
<evidence type="ECO:0000256" key="4">
    <source>
        <dbReference type="ARBA" id="ARBA00023002"/>
    </source>
</evidence>
<proteinExistence type="predicted"/>
<dbReference type="InterPro" id="IPR003953">
    <property type="entry name" value="FAD-dep_OxRdtase_2_FAD-bd"/>
</dbReference>
<dbReference type="SUPFAM" id="SSF51905">
    <property type="entry name" value="FAD/NAD(P)-binding domain"/>
    <property type="match status" value="1"/>
</dbReference>
<keyword evidence="4" id="KW-0560">Oxidoreductase</keyword>
<protein>
    <submittedName>
        <fullName evidence="6">FAD-binding protein</fullName>
    </submittedName>
</protein>
<dbReference type="Gene3D" id="3.90.700.10">
    <property type="entry name" value="Succinate dehydrogenase/fumarate reductase flavoprotein, catalytic domain"/>
    <property type="match status" value="1"/>
</dbReference>
<evidence type="ECO:0000256" key="3">
    <source>
        <dbReference type="ARBA" id="ARBA00022827"/>
    </source>
</evidence>
<dbReference type="PANTHER" id="PTHR43400:SF7">
    <property type="entry name" value="FAD-DEPENDENT OXIDOREDUCTASE 2 FAD BINDING DOMAIN-CONTAINING PROTEIN"/>
    <property type="match status" value="1"/>
</dbReference>
<evidence type="ECO:0000313" key="7">
    <source>
        <dbReference type="Proteomes" id="UP000296079"/>
    </source>
</evidence>
<keyword evidence="3" id="KW-0274">FAD</keyword>
<comment type="cofactor">
    <cofactor evidence="1">
        <name>FAD</name>
        <dbReference type="ChEBI" id="CHEBI:57692"/>
    </cofactor>
</comment>
<dbReference type="Gene3D" id="3.50.50.60">
    <property type="entry name" value="FAD/NAD(P)-binding domain"/>
    <property type="match status" value="1"/>
</dbReference>
<dbReference type="InterPro" id="IPR036188">
    <property type="entry name" value="FAD/NAD-bd_sf"/>
</dbReference>
<dbReference type="AlphaFoldDB" id="A0AAF1D5F8"/>
<evidence type="ECO:0000313" key="6">
    <source>
        <dbReference type="EMBL" id="QCC05453.1"/>
    </source>
</evidence>
<dbReference type="PANTHER" id="PTHR43400">
    <property type="entry name" value="FUMARATE REDUCTASE"/>
    <property type="match status" value="1"/>
</dbReference>
<dbReference type="GO" id="GO:0016491">
    <property type="term" value="F:oxidoreductase activity"/>
    <property type="evidence" value="ECO:0007669"/>
    <property type="project" value="UniProtKB-KW"/>
</dbReference>
<dbReference type="InterPro" id="IPR050315">
    <property type="entry name" value="FAD-oxidoreductase_2"/>
</dbReference>
<name>A0AAF1D5F8_CUPNH</name>
<evidence type="ECO:0000256" key="2">
    <source>
        <dbReference type="ARBA" id="ARBA00022630"/>
    </source>
</evidence>
<geneLocation type="plasmid" evidence="7">
    <name>phg1</name>
</geneLocation>
<keyword evidence="6" id="KW-0614">Plasmid</keyword>
<dbReference type="Pfam" id="PF00890">
    <property type="entry name" value="FAD_binding_2"/>
    <property type="match status" value="1"/>
</dbReference>
<dbReference type="SUPFAM" id="SSF56425">
    <property type="entry name" value="Succinate dehydrogenase/fumarate reductase flavoprotein, catalytic domain"/>
    <property type="match status" value="1"/>
</dbReference>
<dbReference type="InterPro" id="IPR027477">
    <property type="entry name" value="Succ_DH/fumarate_Rdtase_cat_sf"/>
</dbReference>
<organism evidence="6 7">
    <name type="scientific">Cupriavidus necator (strain ATCC 17699 / DSM 428 / KCTC 22496 / NCIMB 10442 / H16 / Stanier 337)</name>
    <name type="common">Ralstonia eutropha</name>
    <dbReference type="NCBI Taxonomy" id="381666"/>
    <lineage>
        <taxon>Bacteria</taxon>
        <taxon>Pseudomonadati</taxon>
        <taxon>Pseudomonadota</taxon>
        <taxon>Betaproteobacteria</taxon>
        <taxon>Burkholderiales</taxon>
        <taxon>Burkholderiaceae</taxon>
        <taxon>Cupriavidus</taxon>
    </lineage>
</organism>